<feature type="domain" description="DinB-like" evidence="1">
    <location>
        <begin position="11"/>
        <end position="159"/>
    </location>
</feature>
<dbReference type="Gene3D" id="1.20.120.450">
    <property type="entry name" value="dinb family like domain"/>
    <property type="match status" value="1"/>
</dbReference>
<dbReference type="AlphaFoldDB" id="A0A5B2VIZ5"/>
<evidence type="ECO:0000313" key="2">
    <source>
        <dbReference type="EMBL" id="KAA2238915.1"/>
    </source>
</evidence>
<organism evidence="2 3">
    <name type="scientific">Chitinophaga agrisoli</name>
    <dbReference type="NCBI Taxonomy" id="2607653"/>
    <lineage>
        <taxon>Bacteria</taxon>
        <taxon>Pseudomonadati</taxon>
        <taxon>Bacteroidota</taxon>
        <taxon>Chitinophagia</taxon>
        <taxon>Chitinophagales</taxon>
        <taxon>Chitinophagaceae</taxon>
        <taxon>Chitinophaga</taxon>
    </lineage>
</organism>
<sequence>MQTKQATLRSFETTFTSLLQILSAFNQEQLNTVPFEGSWTAGQLGRHLQKGAITDTLTGPSKPTMRQPDEKMPIIESIFLDFNTKMQSPDFVRPEDMVYDRDRLIHELSQIVARTEAAIQVQDLTLTYTEFDIPGIGEMTRMEWIHFGVCHAQRHIRQLKNIYEHVVGGRA</sequence>
<name>A0A5B2VIZ5_9BACT</name>
<keyword evidence="3" id="KW-1185">Reference proteome</keyword>
<comment type="caution">
    <text evidence="2">The sequence shown here is derived from an EMBL/GenBank/DDBJ whole genome shotgun (WGS) entry which is preliminary data.</text>
</comment>
<gene>
    <name evidence="2" type="ORF">F0L74_22125</name>
</gene>
<evidence type="ECO:0000313" key="3">
    <source>
        <dbReference type="Proteomes" id="UP000324611"/>
    </source>
</evidence>
<dbReference type="Pfam" id="PF12867">
    <property type="entry name" value="DinB_2"/>
    <property type="match status" value="1"/>
</dbReference>
<proteinExistence type="predicted"/>
<dbReference type="InterPro" id="IPR024775">
    <property type="entry name" value="DinB-like"/>
</dbReference>
<reference evidence="2 3" key="1">
    <citation type="submission" date="2019-09" db="EMBL/GenBank/DDBJ databases">
        <title>Chitinophaga ginsengihumi sp. nov., isolated from soil of ginseng rhizosphere.</title>
        <authorList>
            <person name="Lee J."/>
        </authorList>
    </citation>
    <scope>NUCLEOTIDE SEQUENCE [LARGE SCALE GENOMIC DNA]</scope>
    <source>
        <strain evidence="2 3">BN140078</strain>
    </source>
</reference>
<dbReference type="Proteomes" id="UP000324611">
    <property type="component" value="Unassembled WGS sequence"/>
</dbReference>
<reference evidence="2 3" key="2">
    <citation type="submission" date="2019-09" db="EMBL/GenBank/DDBJ databases">
        <authorList>
            <person name="Jin C."/>
        </authorList>
    </citation>
    <scope>NUCLEOTIDE SEQUENCE [LARGE SCALE GENOMIC DNA]</scope>
    <source>
        <strain evidence="2 3">BN140078</strain>
    </source>
</reference>
<protein>
    <submittedName>
        <fullName evidence="2">DinB family protein</fullName>
    </submittedName>
</protein>
<dbReference type="RefSeq" id="WP_149840094.1">
    <property type="nucleotide sequence ID" value="NZ_VUOC01000004.1"/>
</dbReference>
<accession>A0A5B2VIZ5</accession>
<dbReference type="SUPFAM" id="SSF109854">
    <property type="entry name" value="DinB/YfiT-like putative metalloenzymes"/>
    <property type="match status" value="1"/>
</dbReference>
<evidence type="ECO:0000259" key="1">
    <source>
        <dbReference type="Pfam" id="PF12867"/>
    </source>
</evidence>
<dbReference type="EMBL" id="VUOC01000004">
    <property type="protein sequence ID" value="KAA2238915.1"/>
    <property type="molecule type" value="Genomic_DNA"/>
</dbReference>
<dbReference type="InterPro" id="IPR034660">
    <property type="entry name" value="DinB/YfiT-like"/>
</dbReference>